<sequence length="264" mass="28448">MAANAAKVALITGGGSGMGLAVARHLASKGWRLSIADMNSERGKSAAEETRGIFTRTDVTKYNDQATVFQKTREAYGQIDFVYANAGIVDTAPFYAPQAELPPPPLPLLCQDVCLTGVVYASYLAMHYMRQNPSKGGNIIMTSSAAGIYASPALPVYTGAKHGVVGFMRSLAPMLAKDNIRVNCTMPGAVRTNLCDEETWNAFPAEQFTKTSDIVSAIEKILKDESITGKAVEISKDKIYFREQHEFCDEAQRQTMGAAGDGAF</sequence>
<comment type="similarity">
    <text evidence="1 4">Belongs to the short-chain dehydrogenases/reductases (SDR) family.</text>
</comment>
<dbReference type="Gene3D" id="3.40.50.720">
    <property type="entry name" value="NAD(P)-binding Rossmann-like Domain"/>
    <property type="match status" value="1"/>
</dbReference>
<dbReference type="Proteomes" id="UP000799772">
    <property type="component" value="Unassembled WGS sequence"/>
</dbReference>
<dbReference type="Pfam" id="PF00106">
    <property type="entry name" value="adh_short"/>
    <property type="match status" value="1"/>
</dbReference>
<reference evidence="5" key="1">
    <citation type="journal article" date="2020" name="Stud. Mycol.">
        <title>101 Dothideomycetes genomes: a test case for predicting lifestyles and emergence of pathogens.</title>
        <authorList>
            <person name="Haridas S."/>
            <person name="Albert R."/>
            <person name="Binder M."/>
            <person name="Bloem J."/>
            <person name="Labutti K."/>
            <person name="Salamov A."/>
            <person name="Andreopoulos B."/>
            <person name="Baker S."/>
            <person name="Barry K."/>
            <person name="Bills G."/>
            <person name="Bluhm B."/>
            <person name="Cannon C."/>
            <person name="Castanera R."/>
            <person name="Culley D."/>
            <person name="Daum C."/>
            <person name="Ezra D."/>
            <person name="Gonzalez J."/>
            <person name="Henrissat B."/>
            <person name="Kuo A."/>
            <person name="Liang C."/>
            <person name="Lipzen A."/>
            <person name="Lutzoni F."/>
            <person name="Magnuson J."/>
            <person name="Mondo S."/>
            <person name="Nolan M."/>
            <person name="Ohm R."/>
            <person name="Pangilinan J."/>
            <person name="Park H.-J."/>
            <person name="Ramirez L."/>
            <person name="Alfaro M."/>
            <person name="Sun H."/>
            <person name="Tritt A."/>
            <person name="Yoshinaga Y."/>
            <person name="Zwiers L.-H."/>
            <person name="Turgeon B."/>
            <person name="Goodwin S."/>
            <person name="Spatafora J."/>
            <person name="Crous P."/>
            <person name="Grigoriev I."/>
        </authorList>
    </citation>
    <scope>NUCLEOTIDE SEQUENCE</scope>
    <source>
        <strain evidence="5">CBS 133067</strain>
    </source>
</reference>
<evidence type="ECO:0000256" key="3">
    <source>
        <dbReference type="ARBA" id="ARBA00023002"/>
    </source>
</evidence>
<dbReference type="CDD" id="cd05323">
    <property type="entry name" value="ADH_SDR_c_like"/>
    <property type="match status" value="1"/>
</dbReference>
<organism evidence="5 6">
    <name type="scientific">Rhizodiscina lignyota</name>
    <dbReference type="NCBI Taxonomy" id="1504668"/>
    <lineage>
        <taxon>Eukaryota</taxon>
        <taxon>Fungi</taxon>
        <taxon>Dikarya</taxon>
        <taxon>Ascomycota</taxon>
        <taxon>Pezizomycotina</taxon>
        <taxon>Dothideomycetes</taxon>
        <taxon>Pleosporomycetidae</taxon>
        <taxon>Aulographales</taxon>
        <taxon>Rhizodiscinaceae</taxon>
        <taxon>Rhizodiscina</taxon>
    </lineage>
</organism>
<accession>A0A9P4M8J7</accession>
<dbReference type="PRINTS" id="PR00080">
    <property type="entry name" value="SDRFAMILY"/>
</dbReference>
<keyword evidence="6" id="KW-1185">Reference proteome</keyword>
<dbReference type="InterPro" id="IPR002347">
    <property type="entry name" value="SDR_fam"/>
</dbReference>
<evidence type="ECO:0000313" key="5">
    <source>
        <dbReference type="EMBL" id="KAF2101756.1"/>
    </source>
</evidence>
<dbReference type="InterPro" id="IPR036291">
    <property type="entry name" value="NAD(P)-bd_dom_sf"/>
</dbReference>
<keyword evidence="3" id="KW-0560">Oxidoreductase</keyword>
<evidence type="ECO:0000256" key="4">
    <source>
        <dbReference type="RuleBase" id="RU000363"/>
    </source>
</evidence>
<dbReference type="PRINTS" id="PR00081">
    <property type="entry name" value="GDHRDH"/>
</dbReference>
<proteinExistence type="inferred from homology"/>
<evidence type="ECO:0000256" key="2">
    <source>
        <dbReference type="ARBA" id="ARBA00022857"/>
    </source>
</evidence>
<dbReference type="PROSITE" id="PS00061">
    <property type="entry name" value="ADH_SHORT"/>
    <property type="match status" value="1"/>
</dbReference>
<protein>
    <submittedName>
        <fullName evidence="5">NAD(P)-binding protein</fullName>
    </submittedName>
</protein>
<evidence type="ECO:0000256" key="1">
    <source>
        <dbReference type="ARBA" id="ARBA00006484"/>
    </source>
</evidence>
<dbReference type="SUPFAM" id="SSF51735">
    <property type="entry name" value="NAD(P)-binding Rossmann-fold domains"/>
    <property type="match status" value="1"/>
</dbReference>
<dbReference type="PANTHER" id="PTHR44229:SF4">
    <property type="entry name" value="15-HYDROXYPROSTAGLANDIN DEHYDROGENASE [NAD(+)]"/>
    <property type="match status" value="1"/>
</dbReference>
<gene>
    <name evidence="5" type="ORF">NA57DRAFT_35392</name>
</gene>
<evidence type="ECO:0000313" key="6">
    <source>
        <dbReference type="Proteomes" id="UP000799772"/>
    </source>
</evidence>
<dbReference type="EMBL" id="ML978123">
    <property type="protein sequence ID" value="KAF2101756.1"/>
    <property type="molecule type" value="Genomic_DNA"/>
</dbReference>
<dbReference type="OrthoDB" id="37659at2759"/>
<name>A0A9P4M8J7_9PEZI</name>
<dbReference type="GO" id="GO:0005737">
    <property type="term" value="C:cytoplasm"/>
    <property type="evidence" value="ECO:0007669"/>
    <property type="project" value="TreeGrafter"/>
</dbReference>
<comment type="caution">
    <text evidence="5">The sequence shown here is derived from an EMBL/GenBank/DDBJ whole genome shotgun (WGS) entry which is preliminary data.</text>
</comment>
<dbReference type="InterPro" id="IPR020904">
    <property type="entry name" value="Sc_DH/Rdtase_CS"/>
</dbReference>
<dbReference type="AlphaFoldDB" id="A0A9P4M8J7"/>
<dbReference type="GO" id="GO:0016491">
    <property type="term" value="F:oxidoreductase activity"/>
    <property type="evidence" value="ECO:0007669"/>
    <property type="project" value="UniProtKB-KW"/>
</dbReference>
<dbReference type="PANTHER" id="PTHR44229">
    <property type="entry name" value="15-HYDROXYPROSTAGLANDIN DEHYDROGENASE [NAD(+)]"/>
    <property type="match status" value="1"/>
</dbReference>
<keyword evidence="2" id="KW-0521">NADP</keyword>